<proteinExistence type="predicted"/>
<dbReference type="Pfam" id="PF14299">
    <property type="entry name" value="PP2"/>
    <property type="match status" value="1"/>
</dbReference>
<accession>A0A8S0T1J8</accession>
<dbReference type="Proteomes" id="UP000594638">
    <property type="component" value="Unassembled WGS sequence"/>
</dbReference>
<dbReference type="PANTHER" id="PTHR32278">
    <property type="entry name" value="F-BOX DOMAIN-CONTAINING PROTEIN"/>
    <property type="match status" value="1"/>
</dbReference>
<dbReference type="Gramene" id="OE9A065672T1">
    <property type="protein sequence ID" value="OE9A065672C1"/>
    <property type="gene ID" value="OE9A065672"/>
</dbReference>
<gene>
    <name evidence="1" type="ORF">OLEA9_A065672</name>
</gene>
<dbReference type="SUPFAM" id="SSF81383">
    <property type="entry name" value="F-box domain"/>
    <property type="match status" value="1"/>
</dbReference>
<dbReference type="EMBL" id="CACTIH010005598">
    <property type="protein sequence ID" value="CAA2998577.1"/>
    <property type="molecule type" value="Genomic_DNA"/>
</dbReference>
<dbReference type="InterPro" id="IPR036047">
    <property type="entry name" value="F-box-like_dom_sf"/>
</dbReference>
<comment type="caution">
    <text evidence="1">The sequence shown here is derived from an EMBL/GenBank/DDBJ whole genome shotgun (WGS) entry which is preliminary data.</text>
</comment>
<dbReference type="OrthoDB" id="1918565at2759"/>
<dbReference type="InterPro" id="IPR025886">
    <property type="entry name" value="PP2-like"/>
</dbReference>
<name>A0A8S0T1J8_OLEEU</name>
<dbReference type="CDD" id="cd22162">
    <property type="entry name" value="F-box_AtSKIP3-like"/>
    <property type="match status" value="1"/>
</dbReference>
<reference evidence="1 2" key="1">
    <citation type="submission" date="2019-12" db="EMBL/GenBank/DDBJ databases">
        <authorList>
            <person name="Alioto T."/>
            <person name="Alioto T."/>
            <person name="Gomez Garrido J."/>
        </authorList>
    </citation>
    <scope>NUCLEOTIDE SEQUENCE [LARGE SCALE GENOMIC DNA]</scope>
</reference>
<evidence type="ECO:0000313" key="1">
    <source>
        <dbReference type="EMBL" id="CAA2998577.1"/>
    </source>
</evidence>
<organism evidence="1 2">
    <name type="scientific">Olea europaea subsp. europaea</name>
    <dbReference type="NCBI Taxonomy" id="158383"/>
    <lineage>
        <taxon>Eukaryota</taxon>
        <taxon>Viridiplantae</taxon>
        <taxon>Streptophyta</taxon>
        <taxon>Embryophyta</taxon>
        <taxon>Tracheophyta</taxon>
        <taxon>Spermatophyta</taxon>
        <taxon>Magnoliopsida</taxon>
        <taxon>eudicotyledons</taxon>
        <taxon>Gunneridae</taxon>
        <taxon>Pentapetalae</taxon>
        <taxon>asterids</taxon>
        <taxon>lamiids</taxon>
        <taxon>Lamiales</taxon>
        <taxon>Oleaceae</taxon>
        <taxon>Oleeae</taxon>
        <taxon>Olea</taxon>
    </lineage>
</organism>
<keyword evidence="2" id="KW-1185">Reference proteome</keyword>
<sequence>MKEENEILGFSALPEGCISYIISFTSPKYACIASAVSLGFKSAAESDTVWERFLPPDYQDIIAKSVSPVICCSKKELYFHLCDSTLLLDGGKLSLRLSKPSGKKCYMLCARKLYIAWGDNPMYWNWKTQRESRFAEVAELLIVCWLEICGKMQTRMLSLKTNYAAYLIFKTHQNSYGLDYSSKASVKLVQQIIAEVEGENNIVYLKQPTRRHGRLRQLGVKKIDGWLAKERRDGWMEIELGEYFNDKGDEGDIQMQLLEIEKLHWKGGLIIEGIELRPKEG</sequence>
<evidence type="ECO:0000313" key="2">
    <source>
        <dbReference type="Proteomes" id="UP000594638"/>
    </source>
</evidence>
<dbReference type="AlphaFoldDB" id="A0A8S0T1J8"/>
<dbReference type="PANTHER" id="PTHR32278:SF111">
    <property type="entry name" value="F-BOX PROTEIN PP2-B12-RELATED"/>
    <property type="match status" value="1"/>
</dbReference>
<protein>
    <submittedName>
        <fullName evidence="1">F-box PP2-B12</fullName>
    </submittedName>
</protein>